<evidence type="ECO:0000313" key="2">
    <source>
        <dbReference type="EMBL" id="KAK2741642.1"/>
    </source>
</evidence>
<feature type="compositionally biased region" description="Acidic residues" evidence="1">
    <location>
        <begin position="58"/>
        <end position="68"/>
    </location>
</feature>
<dbReference type="Proteomes" id="UP001281614">
    <property type="component" value="Unassembled WGS sequence"/>
</dbReference>
<accession>A0AAE0D1M6</accession>
<feature type="region of interest" description="Disordered" evidence="1">
    <location>
        <begin position="1"/>
        <end position="92"/>
    </location>
</feature>
<dbReference type="AlphaFoldDB" id="A0AAE0D1M6"/>
<gene>
    <name evidence="2" type="ORF">CKAH01_06983</name>
</gene>
<sequence length="92" mass="10069">MARESLPGAMRHAQNNSTPISSNLDGRRALSALAAPRKASTAVVHTGRTRSELGRVEQEEDEEEDEEEGARPNQPGPGQEPRLPCLSRRPWA</sequence>
<reference evidence="2" key="1">
    <citation type="submission" date="2023-02" db="EMBL/GenBank/DDBJ databases">
        <title>Colletotrichum kahawae CIFC_Que2 genome sequencing and assembly.</title>
        <authorList>
            <person name="Baroncelli R."/>
        </authorList>
    </citation>
    <scope>NUCLEOTIDE SEQUENCE</scope>
    <source>
        <strain evidence="2">CIFC_Que2</strain>
    </source>
</reference>
<comment type="caution">
    <text evidence="2">The sequence shown here is derived from an EMBL/GenBank/DDBJ whole genome shotgun (WGS) entry which is preliminary data.</text>
</comment>
<organism evidence="2 3">
    <name type="scientific">Colletotrichum kahawae</name>
    <name type="common">Coffee berry disease fungus</name>
    <dbReference type="NCBI Taxonomy" id="34407"/>
    <lineage>
        <taxon>Eukaryota</taxon>
        <taxon>Fungi</taxon>
        <taxon>Dikarya</taxon>
        <taxon>Ascomycota</taxon>
        <taxon>Pezizomycotina</taxon>
        <taxon>Sordariomycetes</taxon>
        <taxon>Hypocreomycetidae</taxon>
        <taxon>Glomerellales</taxon>
        <taxon>Glomerellaceae</taxon>
        <taxon>Colletotrichum</taxon>
        <taxon>Colletotrichum gloeosporioides species complex</taxon>
    </lineage>
</organism>
<evidence type="ECO:0000256" key="1">
    <source>
        <dbReference type="SAM" id="MobiDB-lite"/>
    </source>
</evidence>
<evidence type="ECO:0000313" key="3">
    <source>
        <dbReference type="Proteomes" id="UP001281614"/>
    </source>
</evidence>
<proteinExistence type="predicted"/>
<protein>
    <submittedName>
        <fullName evidence="2">Uncharacterized protein</fullName>
    </submittedName>
</protein>
<feature type="compositionally biased region" description="Polar residues" evidence="1">
    <location>
        <begin position="13"/>
        <end position="24"/>
    </location>
</feature>
<dbReference type="EMBL" id="VYYT01000334">
    <property type="protein sequence ID" value="KAK2741642.1"/>
    <property type="molecule type" value="Genomic_DNA"/>
</dbReference>
<keyword evidence="3" id="KW-1185">Reference proteome</keyword>
<name>A0AAE0D1M6_COLKA</name>